<evidence type="ECO:0000256" key="1">
    <source>
        <dbReference type="SAM" id="SignalP"/>
    </source>
</evidence>
<proteinExistence type="predicted"/>
<organism evidence="2">
    <name type="scientific">Oikopleura dioica</name>
    <name type="common">Tunicate</name>
    <dbReference type="NCBI Taxonomy" id="34765"/>
    <lineage>
        <taxon>Eukaryota</taxon>
        <taxon>Metazoa</taxon>
        <taxon>Chordata</taxon>
        <taxon>Tunicata</taxon>
        <taxon>Appendicularia</taxon>
        <taxon>Copelata</taxon>
        <taxon>Oikopleuridae</taxon>
        <taxon>Oikopleura</taxon>
    </lineage>
</organism>
<gene>
    <name evidence="2" type="ORF">GSOID_T00031204001</name>
</gene>
<dbReference type="AlphaFoldDB" id="E4YQH4"/>
<name>E4YQH4_OIKDI</name>
<feature type="chain" id="PRO_5003194144" evidence="1">
    <location>
        <begin position="17"/>
        <end position="298"/>
    </location>
</feature>
<dbReference type="Proteomes" id="UP000011014">
    <property type="component" value="Unassembled WGS sequence"/>
</dbReference>
<reference evidence="2" key="1">
    <citation type="journal article" date="2010" name="Science">
        <title>Plasticity of animal genome architecture unmasked by rapid evolution of a pelagic tunicate.</title>
        <authorList>
            <person name="Denoeud F."/>
            <person name="Henriet S."/>
            <person name="Mungpakdee S."/>
            <person name="Aury J.M."/>
            <person name="Da Silva C."/>
            <person name="Brinkmann H."/>
            <person name="Mikhaleva J."/>
            <person name="Olsen L.C."/>
            <person name="Jubin C."/>
            <person name="Canestro C."/>
            <person name="Bouquet J.M."/>
            <person name="Danks G."/>
            <person name="Poulain J."/>
            <person name="Campsteijn C."/>
            <person name="Adamski M."/>
            <person name="Cross I."/>
            <person name="Yadetie F."/>
            <person name="Muffato M."/>
            <person name="Louis A."/>
            <person name="Butcher S."/>
            <person name="Tsagkogeorga G."/>
            <person name="Konrad A."/>
            <person name="Singh S."/>
            <person name="Jensen M.F."/>
            <person name="Cong E.H."/>
            <person name="Eikeseth-Otteraa H."/>
            <person name="Noel B."/>
            <person name="Anthouard V."/>
            <person name="Porcel B.M."/>
            <person name="Kachouri-Lafond R."/>
            <person name="Nishino A."/>
            <person name="Ugolini M."/>
            <person name="Chourrout P."/>
            <person name="Nishida H."/>
            <person name="Aasland R."/>
            <person name="Huzurbazar S."/>
            <person name="Westhof E."/>
            <person name="Delsuc F."/>
            <person name="Lehrach H."/>
            <person name="Reinhardt R."/>
            <person name="Weissenbach J."/>
            <person name="Roy S.W."/>
            <person name="Artiguenave F."/>
            <person name="Postlethwait J.H."/>
            <person name="Manak J.R."/>
            <person name="Thompson E.M."/>
            <person name="Jaillon O."/>
            <person name="Du Pasquier L."/>
            <person name="Boudinot P."/>
            <person name="Liberles D.A."/>
            <person name="Volff J.N."/>
            <person name="Philippe H."/>
            <person name="Lenhard B."/>
            <person name="Roest Crollius H."/>
            <person name="Wincker P."/>
            <person name="Chourrout D."/>
        </authorList>
    </citation>
    <scope>NUCLEOTIDE SEQUENCE [LARGE SCALE GENOMIC DNA]</scope>
</reference>
<feature type="signal peptide" evidence="1">
    <location>
        <begin position="1"/>
        <end position="16"/>
    </location>
</feature>
<protein>
    <submittedName>
        <fullName evidence="2">Uncharacterized protein</fullName>
    </submittedName>
</protein>
<sequence>MLRLLIFFFLKIKASCNLFNVDCQTTGALLSLDASCHASRNSSEYTISSNLTDIYLLDSIEYGPVSSNCALANRLILDYSHCFSANAGSDASVLNYTANVVKTAYVDGEEVFVGIVEEIFCEPFVKIRIEKKALASSALAFVGKNSITAVTPEIMLSGGEKLGAFVNVSITTPEDNLYSKEFVDCNITSEEIARLDACTFVELTYKLNFDCFNGHEALPISDNSEALICFDETNWNSCDIFTSSSVVSTYSTSYTHYKGGLGFYNGQPITVGSYFSDGHRKVETLSSTGWTSLADSPM</sequence>
<evidence type="ECO:0000313" key="2">
    <source>
        <dbReference type="EMBL" id="CBY37719.1"/>
    </source>
</evidence>
<dbReference type="EMBL" id="FN655044">
    <property type="protein sequence ID" value="CBY37719.1"/>
    <property type="molecule type" value="Genomic_DNA"/>
</dbReference>
<accession>E4YQH4</accession>
<keyword evidence="1" id="KW-0732">Signal</keyword>